<sequence length="224" mass="25437">MRVTMDETFVGDVIAVGRIREYLHTIAGVINELRMLLLDVKKGCDPDVYYNQVRPWFRGEDSAENPCKWVFDGIEKYPQLRVPTELSGPSAGQSSMIHVLDAFLGVDHQATSPDRPTFMSRMQTYMPKNHRLFLDHLKANPRPLRNFVMDAHNPELLEAYNHAVKSLKEFRDAHMIIVTLYVVGPARRTVKPAPQNGLLKGTGGTELVKFLKNTRTSTIDAFLE</sequence>
<gene>
    <name evidence="5" type="ORF">CPB84DRAFT_1763589</name>
</gene>
<protein>
    <submittedName>
        <fullName evidence="5">Indoleamine 2,3-dioxygenase</fullName>
    </submittedName>
</protein>
<dbReference type="PANTHER" id="PTHR28657:SF5">
    <property type="entry name" value="INDOLEAMINE 2,3-DIOXYGENASE"/>
    <property type="match status" value="1"/>
</dbReference>
<evidence type="ECO:0000256" key="1">
    <source>
        <dbReference type="ARBA" id="ARBA00007119"/>
    </source>
</evidence>
<dbReference type="Pfam" id="PF01231">
    <property type="entry name" value="IDO"/>
    <property type="match status" value="1"/>
</dbReference>
<dbReference type="GO" id="GO:0019441">
    <property type="term" value="P:L-tryptophan catabolic process to kynurenine"/>
    <property type="evidence" value="ECO:0007669"/>
    <property type="project" value="InterPro"/>
</dbReference>
<comment type="caution">
    <text evidence="5">The sequence shown here is derived from an EMBL/GenBank/DDBJ whole genome shotgun (WGS) entry which is preliminary data.</text>
</comment>
<keyword evidence="2 4" id="KW-0479">Metal-binding</keyword>
<name>A0A9P5TSZ2_GYMJU</name>
<evidence type="ECO:0000256" key="4">
    <source>
        <dbReference type="PIRSR" id="PIRSR600898-1"/>
    </source>
</evidence>
<dbReference type="GO" id="GO:0020037">
    <property type="term" value="F:heme binding"/>
    <property type="evidence" value="ECO:0007669"/>
    <property type="project" value="InterPro"/>
</dbReference>
<evidence type="ECO:0000256" key="2">
    <source>
        <dbReference type="ARBA" id="ARBA00022723"/>
    </source>
</evidence>
<organism evidence="5 6">
    <name type="scientific">Gymnopilus junonius</name>
    <name type="common">Spectacular rustgill mushroom</name>
    <name type="synonym">Gymnopilus spectabilis subsp. junonius</name>
    <dbReference type="NCBI Taxonomy" id="109634"/>
    <lineage>
        <taxon>Eukaryota</taxon>
        <taxon>Fungi</taxon>
        <taxon>Dikarya</taxon>
        <taxon>Basidiomycota</taxon>
        <taxon>Agaricomycotina</taxon>
        <taxon>Agaricomycetes</taxon>
        <taxon>Agaricomycetidae</taxon>
        <taxon>Agaricales</taxon>
        <taxon>Agaricineae</taxon>
        <taxon>Hymenogastraceae</taxon>
        <taxon>Gymnopilus</taxon>
    </lineage>
</organism>
<evidence type="ECO:0000313" key="5">
    <source>
        <dbReference type="EMBL" id="KAF8910411.1"/>
    </source>
</evidence>
<dbReference type="OrthoDB" id="540174at2759"/>
<dbReference type="Gene3D" id="1.20.58.480">
    <property type="match status" value="1"/>
</dbReference>
<keyword evidence="6" id="KW-1185">Reference proteome</keyword>
<evidence type="ECO:0000313" key="6">
    <source>
        <dbReference type="Proteomes" id="UP000724874"/>
    </source>
</evidence>
<dbReference type="GO" id="GO:0034354">
    <property type="term" value="P:'de novo' NAD+ biosynthetic process from L-tryptophan"/>
    <property type="evidence" value="ECO:0007669"/>
    <property type="project" value="TreeGrafter"/>
</dbReference>
<dbReference type="GO" id="GO:0046872">
    <property type="term" value="F:metal ion binding"/>
    <property type="evidence" value="ECO:0007669"/>
    <property type="project" value="UniProtKB-KW"/>
</dbReference>
<reference evidence="5" key="1">
    <citation type="submission" date="2020-11" db="EMBL/GenBank/DDBJ databases">
        <authorList>
            <consortium name="DOE Joint Genome Institute"/>
            <person name="Ahrendt S."/>
            <person name="Riley R."/>
            <person name="Andreopoulos W."/>
            <person name="LaButti K."/>
            <person name="Pangilinan J."/>
            <person name="Ruiz-duenas F.J."/>
            <person name="Barrasa J.M."/>
            <person name="Sanchez-Garcia M."/>
            <person name="Camarero S."/>
            <person name="Miyauchi S."/>
            <person name="Serrano A."/>
            <person name="Linde D."/>
            <person name="Babiker R."/>
            <person name="Drula E."/>
            <person name="Ayuso-Fernandez I."/>
            <person name="Pacheco R."/>
            <person name="Padilla G."/>
            <person name="Ferreira P."/>
            <person name="Barriuso J."/>
            <person name="Kellner H."/>
            <person name="Castanera R."/>
            <person name="Alfaro M."/>
            <person name="Ramirez L."/>
            <person name="Pisabarro A.G."/>
            <person name="Kuo A."/>
            <person name="Tritt A."/>
            <person name="Lipzen A."/>
            <person name="He G."/>
            <person name="Yan M."/>
            <person name="Ng V."/>
            <person name="Cullen D."/>
            <person name="Martin F."/>
            <person name="Rosso M.-N."/>
            <person name="Henrissat B."/>
            <person name="Hibbett D."/>
            <person name="Martinez A.T."/>
            <person name="Grigoriev I.V."/>
        </authorList>
    </citation>
    <scope>NUCLEOTIDE SEQUENCE</scope>
    <source>
        <strain evidence="5">AH 44721</strain>
    </source>
</reference>
<dbReference type="GO" id="GO:0005737">
    <property type="term" value="C:cytoplasm"/>
    <property type="evidence" value="ECO:0007669"/>
    <property type="project" value="TreeGrafter"/>
</dbReference>
<dbReference type="InterPro" id="IPR000898">
    <property type="entry name" value="Indolamine_dOase"/>
</dbReference>
<dbReference type="PANTHER" id="PTHR28657">
    <property type="entry name" value="INDOLEAMINE 2,3-DIOXYGENASE"/>
    <property type="match status" value="1"/>
</dbReference>
<dbReference type="AlphaFoldDB" id="A0A9P5TSZ2"/>
<keyword evidence="3 4" id="KW-0408">Iron</keyword>
<evidence type="ECO:0000256" key="3">
    <source>
        <dbReference type="ARBA" id="ARBA00023004"/>
    </source>
</evidence>
<dbReference type="InterPro" id="IPR037217">
    <property type="entry name" value="Trp/Indoleamine_2_3_dOase-like"/>
</dbReference>
<dbReference type="GO" id="GO:0033754">
    <property type="term" value="F:indoleamine 2,3-dioxygenase activity"/>
    <property type="evidence" value="ECO:0007669"/>
    <property type="project" value="TreeGrafter"/>
</dbReference>
<dbReference type="EMBL" id="JADNYJ010000006">
    <property type="protein sequence ID" value="KAF8910411.1"/>
    <property type="molecule type" value="Genomic_DNA"/>
</dbReference>
<keyword evidence="4" id="KW-0349">Heme</keyword>
<accession>A0A9P5TSZ2</accession>
<feature type="binding site" description="proximal binding residue" evidence="4">
    <location>
        <position position="174"/>
    </location>
    <ligand>
        <name>heme b</name>
        <dbReference type="ChEBI" id="CHEBI:60344"/>
    </ligand>
    <ligandPart>
        <name>Fe</name>
        <dbReference type="ChEBI" id="CHEBI:18248"/>
    </ligandPart>
</feature>
<dbReference type="SUPFAM" id="SSF140959">
    <property type="entry name" value="Indolic compounds 2,3-dioxygenase-like"/>
    <property type="match status" value="1"/>
</dbReference>
<dbReference type="Proteomes" id="UP000724874">
    <property type="component" value="Unassembled WGS sequence"/>
</dbReference>
<comment type="similarity">
    <text evidence="1">Belongs to the indoleamine 2,3-dioxygenase family.</text>
</comment>
<proteinExistence type="inferred from homology"/>